<evidence type="ECO:0000313" key="3">
    <source>
        <dbReference type="EMBL" id="PMC10713.1"/>
    </source>
</evidence>
<evidence type="ECO:0000256" key="1">
    <source>
        <dbReference type="SAM" id="MobiDB-lite"/>
    </source>
</evidence>
<sequence>MKQKRKTKEYFTVYDWMITDLRLKGSELLLYAIIYSFCKDGETMVTGLEYLANRTAMTTFHVCRCLNSLQEKKVIIKEVKEGQKIYLTIDKMSMHHCGNVNAPLTKNQCTIDKMSTVTPYICNTNVLLNNNKSDSEIDNKTHTTTETKNKQEKESQTDSYAKEILNNQSDRERMCMALKIDNDFLSEQLTNFCDEVKVKEKTHTDFRDFKTHFFNWLRIQTKTAKQQQNGNNQYHTTATNCFGEDEAAKQQRLQSYAKLVQDLRSGKG</sequence>
<evidence type="ECO:0000259" key="2">
    <source>
        <dbReference type="Pfam" id="PF25200"/>
    </source>
</evidence>
<protein>
    <recommendedName>
        <fullName evidence="2">DUF7833 domain-containing protein</fullName>
    </recommendedName>
</protein>
<dbReference type="Pfam" id="PF25200">
    <property type="entry name" value="DUF7833"/>
    <property type="match status" value="1"/>
</dbReference>
<accession>A0A2N6Q6X0</accession>
<proteinExistence type="predicted"/>
<dbReference type="EMBL" id="PNGI01000006">
    <property type="protein sequence ID" value="PMC10713.1"/>
    <property type="molecule type" value="Genomic_DNA"/>
</dbReference>
<feature type="domain" description="DUF7833" evidence="2">
    <location>
        <begin position="163"/>
        <end position="219"/>
    </location>
</feature>
<feature type="region of interest" description="Disordered" evidence="1">
    <location>
        <begin position="133"/>
        <end position="159"/>
    </location>
</feature>
<evidence type="ECO:0000313" key="4">
    <source>
        <dbReference type="Proteomes" id="UP000235661"/>
    </source>
</evidence>
<name>A0A2N6Q6X0_9BACT</name>
<dbReference type="InterPro" id="IPR057155">
    <property type="entry name" value="DUF7833"/>
</dbReference>
<organism evidence="3 4">
    <name type="scientific">Hoylesella timonensis</name>
    <dbReference type="NCBI Taxonomy" id="386414"/>
    <lineage>
        <taxon>Bacteria</taxon>
        <taxon>Pseudomonadati</taxon>
        <taxon>Bacteroidota</taxon>
        <taxon>Bacteroidia</taxon>
        <taxon>Bacteroidales</taxon>
        <taxon>Prevotellaceae</taxon>
        <taxon>Hoylesella</taxon>
    </lineage>
</organism>
<dbReference type="RefSeq" id="WP_102188088.1">
    <property type="nucleotide sequence ID" value="NZ_PNGI01000006.1"/>
</dbReference>
<feature type="compositionally biased region" description="Basic and acidic residues" evidence="1">
    <location>
        <begin position="133"/>
        <end position="156"/>
    </location>
</feature>
<dbReference type="Gene3D" id="1.10.10.10">
    <property type="entry name" value="Winged helix-like DNA-binding domain superfamily/Winged helix DNA-binding domain"/>
    <property type="match status" value="1"/>
</dbReference>
<dbReference type="AlphaFoldDB" id="A0A2N6Q6X0"/>
<dbReference type="InterPro" id="IPR036388">
    <property type="entry name" value="WH-like_DNA-bd_sf"/>
</dbReference>
<dbReference type="Proteomes" id="UP000235661">
    <property type="component" value="Unassembled WGS sequence"/>
</dbReference>
<reference evidence="3 4" key="1">
    <citation type="submission" date="2017-09" db="EMBL/GenBank/DDBJ databases">
        <title>Bacterial strain isolated from the female urinary microbiota.</title>
        <authorList>
            <person name="Thomas-White K."/>
            <person name="Kumar N."/>
            <person name="Forster S."/>
            <person name="Putonti C."/>
            <person name="Lawley T."/>
            <person name="Wolfe A.J."/>
        </authorList>
    </citation>
    <scope>NUCLEOTIDE SEQUENCE [LARGE SCALE GENOMIC DNA]</scope>
    <source>
        <strain evidence="3 4">UMB0818</strain>
    </source>
</reference>
<comment type="caution">
    <text evidence="3">The sequence shown here is derived from an EMBL/GenBank/DDBJ whole genome shotgun (WGS) entry which is preliminary data.</text>
</comment>
<gene>
    <name evidence="3" type="ORF">CJ232_04235</name>
</gene>